<feature type="compositionally biased region" description="Basic and acidic residues" evidence="1">
    <location>
        <begin position="1"/>
        <end position="10"/>
    </location>
</feature>
<sequence>MRRTAKKSEESSDNITLTSIDRGDSVLQPNGGIMLPDRHKISNNSGDKKYSPNQRHNSYNKKSQQRRKRLIQVATVVSFVVVSVVTVFSFQQMSTQRSLARDPATRDHNDRTADRKWLQMQLKRPKQNIAEDALTHHHKKTLPDFSNGGIVAFYHMYKTGGSTTGMMMNRLAGKYDDRMNFTMMREFVRWEEECLPVLDLAEKEKKIVLVELHVEHPSPHFPSIVDLAPTMKRWRMEAHRRNLGFFSFTLVREPVSHTISFFNFFQVRLESYDRDWNPWRAQAPTETNLMQQFVPDRQCRMLGSDPEGTMSAPASGMWEPPPTPKNPDLRNCRMQELYDAIWDTMDWVGLTETLSNETLPLLSKMLINNATYGKDTKPVKVFNRGKSKIRGVLQEDLSPASLDRIKRESVNDKKLWDDVRRNFTFAKLGWDTWFHDEIH</sequence>
<evidence type="ECO:0000256" key="2">
    <source>
        <dbReference type="SAM" id="Phobius"/>
    </source>
</evidence>
<evidence type="ECO:0000313" key="4">
    <source>
        <dbReference type="Proteomes" id="UP000693970"/>
    </source>
</evidence>
<dbReference type="Proteomes" id="UP000693970">
    <property type="component" value="Unassembled WGS sequence"/>
</dbReference>
<feature type="compositionally biased region" description="Basic and acidic residues" evidence="1">
    <location>
        <begin position="36"/>
        <end position="50"/>
    </location>
</feature>
<name>A0A9K3KE33_9STRA</name>
<keyword evidence="4" id="KW-1185">Reference proteome</keyword>
<dbReference type="GO" id="GO:0008146">
    <property type="term" value="F:sulfotransferase activity"/>
    <property type="evidence" value="ECO:0007669"/>
    <property type="project" value="InterPro"/>
</dbReference>
<feature type="transmembrane region" description="Helical" evidence="2">
    <location>
        <begin position="70"/>
        <end position="90"/>
    </location>
</feature>
<protein>
    <submittedName>
        <fullName evidence="3">Sulfotransferase family protein</fullName>
    </submittedName>
</protein>
<dbReference type="Pfam" id="PF03567">
    <property type="entry name" value="Sulfotransfer_2"/>
    <property type="match status" value="1"/>
</dbReference>
<gene>
    <name evidence="3" type="ORF">IV203_023659</name>
</gene>
<comment type="caution">
    <text evidence="3">The sequence shown here is derived from an EMBL/GenBank/DDBJ whole genome shotgun (WGS) entry which is preliminary data.</text>
</comment>
<feature type="region of interest" description="Disordered" evidence="1">
    <location>
        <begin position="305"/>
        <end position="327"/>
    </location>
</feature>
<feature type="region of interest" description="Disordered" evidence="1">
    <location>
        <begin position="1"/>
        <end position="66"/>
    </location>
</feature>
<organism evidence="3 4">
    <name type="scientific">Nitzschia inconspicua</name>
    <dbReference type="NCBI Taxonomy" id="303405"/>
    <lineage>
        <taxon>Eukaryota</taxon>
        <taxon>Sar</taxon>
        <taxon>Stramenopiles</taxon>
        <taxon>Ochrophyta</taxon>
        <taxon>Bacillariophyta</taxon>
        <taxon>Bacillariophyceae</taxon>
        <taxon>Bacillariophycidae</taxon>
        <taxon>Bacillariales</taxon>
        <taxon>Bacillariaceae</taxon>
        <taxon>Nitzschia</taxon>
    </lineage>
</organism>
<dbReference type="EMBL" id="JAGRRH010000026">
    <property type="protein sequence ID" value="KAG7341706.1"/>
    <property type="molecule type" value="Genomic_DNA"/>
</dbReference>
<dbReference type="GO" id="GO:0016020">
    <property type="term" value="C:membrane"/>
    <property type="evidence" value="ECO:0007669"/>
    <property type="project" value="InterPro"/>
</dbReference>
<keyword evidence="2" id="KW-1133">Transmembrane helix</keyword>
<reference evidence="3" key="1">
    <citation type="journal article" date="2021" name="Sci. Rep.">
        <title>Diploid genomic architecture of Nitzschia inconspicua, an elite biomass production diatom.</title>
        <authorList>
            <person name="Oliver A."/>
            <person name="Podell S."/>
            <person name="Pinowska A."/>
            <person name="Traller J.C."/>
            <person name="Smith S.R."/>
            <person name="McClure R."/>
            <person name="Beliaev A."/>
            <person name="Bohutskyi P."/>
            <person name="Hill E.A."/>
            <person name="Rabines A."/>
            <person name="Zheng H."/>
            <person name="Allen L.Z."/>
            <person name="Kuo A."/>
            <person name="Grigoriev I.V."/>
            <person name="Allen A.E."/>
            <person name="Hazlebeck D."/>
            <person name="Allen E.E."/>
        </authorList>
    </citation>
    <scope>NUCLEOTIDE SEQUENCE</scope>
    <source>
        <strain evidence="3">Hildebrandi</strain>
    </source>
</reference>
<feature type="compositionally biased region" description="Polar residues" evidence="1">
    <location>
        <begin position="51"/>
        <end position="62"/>
    </location>
</feature>
<dbReference type="OrthoDB" id="45967at2759"/>
<reference evidence="3" key="2">
    <citation type="submission" date="2021-04" db="EMBL/GenBank/DDBJ databases">
        <authorList>
            <person name="Podell S."/>
        </authorList>
    </citation>
    <scope>NUCLEOTIDE SEQUENCE</scope>
    <source>
        <strain evidence="3">Hildebrandi</strain>
    </source>
</reference>
<accession>A0A9K3KE33</accession>
<keyword evidence="2" id="KW-0812">Transmembrane</keyword>
<evidence type="ECO:0000313" key="3">
    <source>
        <dbReference type="EMBL" id="KAG7341706.1"/>
    </source>
</evidence>
<proteinExistence type="predicted"/>
<evidence type="ECO:0000256" key="1">
    <source>
        <dbReference type="SAM" id="MobiDB-lite"/>
    </source>
</evidence>
<dbReference type="AlphaFoldDB" id="A0A9K3KE33"/>
<dbReference type="InterPro" id="IPR005331">
    <property type="entry name" value="Sulfotransferase"/>
</dbReference>
<keyword evidence="2" id="KW-0472">Membrane</keyword>